<dbReference type="AlphaFoldDB" id="A0A2S9PTG1"/>
<reference evidence="2 3" key="1">
    <citation type="submission" date="2018-03" db="EMBL/GenBank/DDBJ databases">
        <title>Novel Streptomyces sp. from soil.</title>
        <authorList>
            <person name="Tan G.Y.A."/>
            <person name="Lee Z.Y."/>
        </authorList>
    </citation>
    <scope>NUCLEOTIDE SEQUENCE [LARGE SCALE GENOMIC DNA]</scope>
    <source>
        <strain evidence="2 3">ST5x</strain>
    </source>
</reference>
<comment type="caution">
    <text evidence="2">The sequence shown here is derived from an EMBL/GenBank/DDBJ whole genome shotgun (WGS) entry which is preliminary data.</text>
</comment>
<organism evidence="2 3">
    <name type="scientific">Streptomyces solincola</name>
    <dbReference type="NCBI Taxonomy" id="2100817"/>
    <lineage>
        <taxon>Bacteria</taxon>
        <taxon>Bacillati</taxon>
        <taxon>Actinomycetota</taxon>
        <taxon>Actinomycetes</taxon>
        <taxon>Kitasatosporales</taxon>
        <taxon>Streptomycetaceae</taxon>
        <taxon>Streptomyces</taxon>
    </lineage>
</organism>
<sequence length="63" mass="6412">MPTAPAPRAAAAPTVRLPWWAALLPVLVFGVLLTLATTGGGSAADGRPEVGQVLQHLRQTLAG</sequence>
<dbReference type="EMBL" id="PVLV01000287">
    <property type="protein sequence ID" value="PRH77722.1"/>
    <property type="molecule type" value="Genomic_DNA"/>
</dbReference>
<evidence type="ECO:0000313" key="2">
    <source>
        <dbReference type="EMBL" id="PRH77722.1"/>
    </source>
</evidence>
<proteinExistence type="predicted"/>
<keyword evidence="1" id="KW-0472">Membrane</keyword>
<keyword evidence="1" id="KW-0812">Transmembrane</keyword>
<keyword evidence="3" id="KW-1185">Reference proteome</keyword>
<keyword evidence="1" id="KW-1133">Transmembrane helix</keyword>
<name>A0A2S9PTG1_9ACTN</name>
<feature type="transmembrane region" description="Helical" evidence="1">
    <location>
        <begin position="17"/>
        <end position="37"/>
    </location>
</feature>
<accession>A0A2S9PTG1</accession>
<protein>
    <submittedName>
        <fullName evidence="2">Uncharacterized protein</fullName>
    </submittedName>
</protein>
<gene>
    <name evidence="2" type="ORF">C6N75_18795</name>
</gene>
<evidence type="ECO:0000256" key="1">
    <source>
        <dbReference type="SAM" id="Phobius"/>
    </source>
</evidence>
<dbReference type="Proteomes" id="UP000239322">
    <property type="component" value="Unassembled WGS sequence"/>
</dbReference>
<evidence type="ECO:0000313" key="3">
    <source>
        <dbReference type="Proteomes" id="UP000239322"/>
    </source>
</evidence>